<evidence type="ECO:0000313" key="1">
    <source>
        <dbReference type="EMBL" id="PLX15509.1"/>
    </source>
</evidence>
<evidence type="ECO:0008006" key="3">
    <source>
        <dbReference type="Google" id="ProtNLM"/>
    </source>
</evidence>
<accession>A0A2N5ZA73</accession>
<dbReference type="InterPro" id="IPR008884">
    <property type="entry name" value="TylF_MeTrfase"/>
</dbReference>
<dbReference type="PANTHER" id="PTHR40036">
    <property type="entry name" value="MACROCIN O-METHYLTRANSFERASE"/>
    <property type="match status" value="1"/>
</dbReference>
<dbReference type="EMBL" id="PKTG01000138">
    <property type="protein sequence ID" value="PLX15509.1"/>
    <property type="molecule type" value="Genomic_DNA"/>
</dbReference>
<dbReference type="InterPro" id="IPR029063">
    <property type="entry name" value="SAM-dependent_MTases_sf"/>
</dbReference>
<dbReference type="Proteomes" id="UP000234857">
    <property type="component" value="Unassembled WGS sequence"/>
</dbReference>
<sequence length="251" mass="29015">MKKKIKKIIKDIYYLLFKGYHIVPDYYGRAAGKQVDLKKIKGFSELANKVIKDDTTCLYYDRLYTVFNILNTLEKNQKLNKGYSFLEAGVYKGGTSFFIASMLKKMGVKCNFYCVDTYEGHSEGDLKKTINDGVHKYGMFQETSYEFVKKYLSEFENVQVIKNKIQDVSENIIEDKYFFIHLDMDIYLPTKFGLETFSKQVVNGGIILIDDYGFKSCPGAKKAVDEFCLKNKNFVKIPLMTGQCILIKVEK</sequence>
<dbReference type="AlphaFoldDB" id="A0A2N5ZA73"/>
<evidence type="ECO:0000313" key="2">
    <source>
        <dbReference type="Proteomes" id="UP000234857"/>
    </source>
</evidence>
<reference evidence="1 2" key="1">
    <citation type="submission" date="2017-11" db="EMBL/GenBank/DDBJ databases">
        <title>Genome-resolved metagenomics identifies genetic mobility, metabolic interactions, and unexpected diversity in perchlorate-reducing communities.</title>
        <authorList>
            <person name="Barnum T.P."/>
            <person name="Figueroa I.A."/>
            <person name="Carlstrom C.I."/>
            <person name="Lucas L.N."/>
            <person name="Engelbrektson A.L."/>
            <person name="Coates J.D."/>
        </authorList>
    </citation>
    <scope>NUCLEOTIDE SEQUENCE [LARGE SCALE GENOMIC DNA]</scope>
    <source>
        <strain evidence="1">BM706</strain>
    </source>
</reference>
<dbReference type="Gene3D" id="3.40.50.150">
    <property type="entry name" value="Vaccinia Virus protein VP39"/>
    <property type="match status" value="1"/>
</dbReference>
<gene>
    <name evidence="1" type="ORF">C0601_12740</name>
</gene>
<name>A0A2N5ZA73_MUIH1</name>
<dbReference type="SUPFAM" id="SSF53335">
    <property type="entry name" value="S-adenosyl-L-methionine-dependent methyltransferases"/>
    <property type="match status" value="1"/>
</dbReference>
<proteinExistence type="predicted"/>
<dbReference type="PANTHER" id="PTHR40036:SF1">
    <property type="entry name" value="MACROCIN O-METHYLTRANSFERASE"/>
    <property type="match status" value="1"/>
</dbReference>
<dbReference type="Pfam" id="PF05711">
    <property type="entry name" value="TylF"/>
    <property type="match status" value="1"/>
</dbReference>
<organism evidence="1 2">
    <name type="scientific">Muiribacterium halophilum</name>
    <dbReference type="NCBI Taxonomy" id="2053465"/>
    <lineage>
        <taxon>Bacteria</taxon>
        <taxon>Candidatus Muiribacteriota</taxon>
        <taxon>Candidatus Muiribacteriia</taxon>
        <taxon>Candidatus Muiribacteriales</taxon>
        <taxon>Candidatus Muiribacteriaceae</taxon>
        <taxon>Candidatus Muiribacterium</taxon>
    </lineage>
</organism>
<protein>
    <recommendedName>
        <fullName evidence="3">Methyltransferase</fullName>
    </recommendedName>
</protein>
<comment type="caution">
    <text evidence="1">The sequence shown here is derived from an EMBL/GenBank/DDBJ whole genome shotgun (WGS) entry which is preliminary data.</text>
</comment>